<keyword evidence="5 6" id="KW-0472">Membrane</keyword>
<evidence type="ECO:0000256" key="5">
    <source>
        <dbReference type="ARBA" id="ARBA00023136"/>
    </source>
</evidence>
<dbReference type="SUPFAM" id="SSF103473">
    <property type="entry name" value="MFS general substrate transporter"/>
    <property type="match status" value="1"/>
</dbReference>
<evidence type="ECO:0000256" key="2">
    <source>
        <dbReference type="ARBA" id="ARBA00022475"/>
    </source>
</evidence>
<feature type="transmembrane region" description="Helical" evidence="6">
    <location>
        <begin position="99"/>
        <end position="117"/>
    </location>
</feature>
<evidence type="ECO:0000259" key="7">
    <source>
        <dbReference type="PROSITE" id="PS50850"/>
    </source>
</evidence>
<dbReference type="PROSITE" id="PS50850">
    <property type="entry name" value="MFS"/>
    <property type="match status" value="1"/>
</dbReference>
<dbReference type="GO" id="GO:0022857">
    <property type="term" value="F:transmembrane transporter activity"/>
    <property type="evidence" value="ECO:0007669"/>
    <property type="project" value="InterPro"/>
</dbReference>
<evidence type="ECO:0000313" key="8">
    <source>
        <dbReference type="EMBL" id="AMQ18414.1"/>
    </source>
</evidence>
<dbReference type="Gene3D" id="1.20.1250.20">
    <property type="entry name" value="MFS general substrate transporter like domains"/>
    <property type="match status" value="2"/>
</dbReference>
<organism evidence="8 9">
    <name type="scientific">Thermococcus peptonophilus</name>
    <dbReference type="NCBI Taxonomy" id="53952"/>
    <lineage>
        <taxon>Archaea</taxon>
        <taxon>Methanobacteriati</taxon>
        <taxon>Methanobacteriota</taxon>
        <taxon>Thermococci</taxon>
        <taxon>Thermococcales</taxon>
        <taxon>Thermococcaceae</taxon>
        <taxon>Thermococcus</taxon>
    </lineage>
</organism>
<dbReference type="Proteomes" id="UP000073604">
    <property type="component" value="Chromosome"/>
</dbReference>
<dbReference type="InterPro" id="IPR020846">
    <property type="entry name" value="MFS_dom"/>
</dbReference>
<keyword evidence="3 6" id="KW-0812">Transmembrane</keyword>
<comment type="subcellular location">
    <subcellularLocation>
        <location evidence="1">Cell membrane</location>
        <topology evidence="1">Multi-pass membrane protein</topology>
    </subcellularLocation>
</comment>
<feature type="transmembrane region" description="Helical" evidence="6">
    <location>
        <begin position="158"/>
        <end position="178"/>
    </location>
</feature>
<proteinExistence type="predicted"/>
<evidence type="ECO:0000256" key="1">
    <source>
        <dbReference type="ARBA" id="ARBA00004651"/>
    </source>
</evidence>
<keyword evidence="2" id="KW-1003">Cell membrane</keyword>
<dbReference type="STRING" id="53952.A0127_04115"/>
<dbReference type="Pfam" id="PF07690">
    <property type="entry name" value="MFS_1"/>
    <property type="match status" value="1"/>
</dbReference>
<reference evidence="9" key="1">
    <citation type="submission" date="2016-03" db="EMBL/GenBank/DDBJ databases">
        <authorList>
            <person name="Oger P.M."/>
        </authorList>
    </citation>
    <scope>NUCLEOTIDE SEQUENCE [LARGE SCALE GENOMIC DNA]</scope>
    <source>
        <strain evidence="9">OG-1</strain>
    </source>
</reference>
<dbReference type="InterPro" id="IPR050189">
    <property type="entry name" value="MFS_Efflux_Transporters"/>
</dbReference>
<dbReference type="RefSeq" id="WP_062388306.1">
    <property type="nucleotide sequence ID" value="NZ_CP014750.1"/>
</dbReference>
<feature type="transmembrane region" description="Helical" evidence="6">
    <location>
        <begin position="36"/>
        <end position="59"/>
    </location>
</feature>
<feature type="transmembrane region" description="Helical" evidence="6">
    <location>
        <begin position="260"/>
        <end position="277"/>
    </location>
</feature>
<feature type="transmembrane region" description="Helical" evidence="6">
    <location>
        <begin position="71"/>
        <end position="93"/>
    </location>
</feature>
<evidence type="ECO:0000256" key="4">
    <source>
        <dbReference type="ARBA" id="ARBA00022989"/>
    </source>
</evidence>
<dbReference type="PANTHER" id="PTHR43124">
    <property type="entry name" value="PURINE EFFLUX PUMP PBUE"/>
    <property type="match status" value="1"/>
</dbReference>
<dbReference type="InterPro" id="IPR011701">
    <property type="entry name" value="MFS"/>
</dbReference>
<sequence length="371" mass="40047">MRKKLLLLLSLGWIFNYAHRMAIPPLIPIIKAELGIANAKAGLLMTALLLPYALIQVPAGYLGDRLGRKRLLVVSIIGYSLSSALIVFARQYWELLAVRALYGVFSGLYYAPATALISEVYRERKGSAMGIFMVGPPVGSGIAPLIVVPIALSLQWRYAFAVLSSMSLLVGVALTFAVKGEVSKPYNASLSIPMNVLPLSAANFLALAAFFGLLTFLVSFLVHSGVSLEIASGLFSLLSVVGVAGSFLGGMIYDRTGRRSVPLVFVLNALLTFLLAVTASPWIIIPLGLTFYSVGPIVTAYTSEKASPENLGSVMGFVNMVGFFGATVGPYLLGLLIDIFGYRHAFLSIPVMYLLAWVILWIESFLKRKKP</sequence>
<dbReference type="EMBL" id="CP014750">
    <property type="protein sequence ID" value="AMQ18414.1"/>
    <property type="molecule type" value="Genomic_DNA"/>
</dbReference>
<dbReference type="KEGG" id="tpep:A0127_04115"/>
<feature type="transmembrane region" description="Helical" evidence="6">
    <location>
        <begin position="234"/>
        <end position="253"/>
    </location>
</feature>
<evidence type="ECO:0000256" key="3">
    <source>
        <dbReference type="ARBA" id="ARBA00022692"/>
    </source>
</evidence>
<name>A0A142CUG2_9EURY</name>
<dbReference type="AlphaFoldDB" id="A0A142CUG2"/>
<dbReference type="PANTHER" id="PTHR43124:SF3">
    <property type="entry name" value="CHLORAMPHENICOL EFFLUX PUMP RV0191"/>
    <property type="match status" value="1"/>
</dbReference>
<feature type="domain" description="Major facilitator superfamily (MFS) profile" evidence="7">
    <location>
        <begin position="5"/>
        <end position="368"/>
    </location>
</feature>
<dbReference type="GeneID" id="27139703"/>
<dbReference type="GO" id="GO:0005886">
    <property type="term" value="C:plasma membrane"/>
    <property type="evidence" value="ECO:0007669"/>
    <property type="project" value="UniProtKB-SubCell"/>
</dbReference>
<feature type="transmembrane region" description="Helical" evidence="6">
    <location>
        <begin position="345"/>
        <end position="366"/>
    </location>
</feature>
<dbReference type="OrthoDB" id="29061at2157"/>
<dbReference type="InterPro" id="IPR036259">
    <property type="entry name" value="MFS_trans_sf"/>
</dbReference>
<keyword evidence="4 6" id="KW-1133">Transmembrane helix</keyword>
<accession>A0A142CUG2</accession>
<gene>
    <name evidence="8" type="ORF">A0127_04115</name>
</gene>
<feature type="transmembrane region" description="Helical" evidence="6">
    <location>
        <begin position="129"/>
        <end position="152"/>
    </location>
</feature>
<keyword evidence="9" id="KW-1185">Reference proteome</keyword>
<feature type="transmembrane region" description="Helical" evidence="6">
    <location>
        <begin position="199"/>
        <end position="222"/>
    </location>
</feature>
<evidence type="ECO:0000256" key="6">
    <source>
        <dbReference type="SAM" id="Phobius"/>
    </source>
</evidence>
<feature type="transmembrane region" description="Helical" evidence="6">
    <location>
        <begin position="314"/>
        <end position="333"/>
    </location>
</feature>
<protein>
    <submittedName>
        <fullName evidence="8">MFS transporter permease</fullName>
    </submittedName>
</protein>
<evidence type="ECO:0000313" key="9">
    <source>
        <dbReference type="Proteomes" id="UP000073604"/>
    </source>
</evidence>